<evidence type="ECO:0000313" key="3">
    <source>
        <dbReference type="EMBL" id="MBN8743312.1"/>
    </source>
</evidence>
<keyword evidence="1" id="KW-0732">Signal</keyword>
<feature type="domain" description="Thioredoxin" evidence="2">
    <location>
        <begin position="25"/>
        <end position="163"/>
    </location>
</feature>
<accession>A0A8I1MWJ3</accession>
<dbReference type="SUPFAM" id="SSF52833">
    <property type="entry name" value="Thioredoxin-like"/>
    <property type="match status" value="1"/>
</dbReference>
<proteinExistence type="predicted"/>
<sequence>MVRSRFCSRLLCLGGAAFCLGALPVQAQQQAASPAVQTGVAPDIRAAAQVLAQLHKTTRIREGQGPRVLTVFFDPNCPYCRQLYSALRPYVGKDGLQVDWVPVAILAPSSAAKAAAILQAKDRLQAFRATEEHGLDPNRPAPALPGEGQITAATGRILAANVGVLKQAGVYESVPLAVYRDRSGLAQLAMGAPRDQAALRAWLQSIGP</sequence>
<feature type="signal peptide" evidence="1">
    <location>
        <begin position="1"/>
        <end position="27"/>
    </location>
</feature>
<dbReference type="Proteomes" id="UP000664800">
    <property type="component" value="Unassembled WGS sequence"/>
</dbReference>
<comment type="caution">
    <text evidence="3">The sequence shown here is derived from an EMBL/GenBank/DDBJ whole genome shotgun (WGS) entry which is preliminary data.</text>
</comment>
<reference evidence="3" key="1">
    <citation type="submission" date="2021-02" db="EMBL/GenBank/DDBJ databases">
        <title>Thiocyanate and organic carbon inputs drive convergent selection for specific autotrophic Afipia and Thiobacillus strains within complex microbiomes.</title>
        <authorList>
            <person name="Huddy R.J."/>
            <person name="Sachdeva R."/>
            <person name="Kadzinga F."/>
            <person name="Kantor R.S."/>
            <person name="Harrison S.T.L."/>
            <person name="Banfield J.F."/>
        </authorList>
    </citation>
    <scope>NUCLEOTIDE SEQUENCE</scope>
    <source>
        <strain evidence="3">SCN18_13_7_16_R3_B_64_19</strain>
    </source>
</reference>
<evidence type="ECO:0000256" key="1">
    <source>
        <dbReference type="SAM" id="SignalP"/>
    </source>
</evidence>
<dbReference type="Gene3D" id="3.40.30.10">
    <property type="entry name" value="Glutaredoxin"/>
    <property type="match status" value="1"/>
</dbReference>
<dbReference type="AlphaFoldDB" id="A0A8I1MWJ3"/>
<dbReference type="RefSeq" id="WP_276727922.1">
    <property type="nucleotide sequence ID" value="NZ_JAFKMR010000011.1"/>
</dbReference>
<dbReference type="PANTHER" id="PTHR35272">
    <property type="entry name" value="THIOL:DISULFIDE INTERCHANGE PROTEIN DSBC-RELATED"/>
    <property type="match status" value="1"/>
</dbReference>
<evidence type="ECO:0000313" key="4">
    <source>
        <dbReference type="Proteomes" id="UP000664800"/>
    </source>
</evidence>
<evidence type="ECO:0000259" key="2">
    <source>
        <dbReference type="PROSITE" id="PS51352"/>
    </source>
</evidence>
<dbReference type="Pfam" id="PF13098">
    <property type="entry name" value="Thioredoxin_2"/>
    <property type="match status" value="1"/>
</dbReference>
<protein>
    <submittedName>
        <fullName evidence="3">Thioredoxin fold domain-containing protein</fullName>
    </submittedName>
</protein>
<dbReference type="EMBL" id="JAFKMR010000011">
    <property type="protein sequence ID" value="MBN8743312.1"/>
    <property type="molecule type" value="Genomic_DNA"/>
</dbReference>
<feature type="chain" id="PRO_5034835463" evidence="1">
    <location>
        <begin position="28"/>
        <end position="208"/>
    </location>
</feature>
<gene>
    <name evidence="3" type="ORF">J0I24_03295</name>
</gene>
<name>A0A8I1MWJ3_THIA3</name>
<dbReference type="InterPro" id="IPR012336">
    <property type="entry name" value="Thioredoxin-like_fold"/>
</dbReference>
<dbReference type="InterPro" id="IPR036249">
    <property type="entry name" value="Thioredoxin-like_sf"/>
</dbReference>
<organism evidence="3 4">
    <name type="scientific">Thiomonas arsenitoxydans (strain DSM 22701 / CIP 110005 / 3As)</name>
    <dbReference type="NCBI Taxonomy" id="426114"/>
    <lineage>
        <taxon>Bacteria</taxon>
        <taxon>Pseudomonadati</taxon>
        <taxon>Pseudomonadota</taxon>
        <taxon>Betaproteobacteria</taxon>
        <taxon>Burkholderiales</taxon>
        <taxon>Thiomonas</taxon>
    </lineage>
</organism>
<dbReference type="InterPro" id="IPR051470">
    <property type="entry name" value="Thiol:disulfide_interchange"/>
</dbReference>
<dbReference type="PANTHER" id="PTHR35272:SF4">
    <property type="entry name" value="THIOL:DISULFIDE INTERCHANGE PROTEIN DSBG"/>
    <property type="match status" value="1"/>
</dbReference>
<dbReference type="PROSITE" id="PS51352">
    <property type="entry name" value="THIOREDOXIN_2"/>
    <property type="match status" value="1"/>
</dbReference>
<dbReference type="InterPro" id="IPR013766">
    <property type="entry name" value="Thioredoxin_domain"/>
</dbReference>